<dbReference type="FunFam" id="3.90.226.10:FF:000024">
    <property type="entry name" value="Delta3,5-delta2,4-dienoyl-CoA isomerase"/>
    <property type="match status" value="1"/>
</dbReference>
<dbReference type="Pfam" id="PF00378">
    <property type="entry name" value="ECH_1"/>
    <property type="match status" value="1"/>
</dbReference>
<dbReference type="GO" id="GO:0005739">
    <property type="term" value="C:mitochondrion"/>
    <property type="evidence" value="ECO:0007669"/>
    <property type="project" value="TreeGrafter"/>
</dbReference>
<keyword evidence="6" id="KW-0443">Lipid metabolism</keyword>
<comment type="similarity">
    <text evidence="3">Belongs to the enoyl-CoA hydratase/isomerase family.</text>
</comment>
<dbReference type="FunFam" id="1.10.12.10:FF:000004">
    <property type="entry name" value="Delta3,5-delta2,4-dienoyl-CoA isomerase"/>
    <property type="match status" value="1"/>
</dbReference>
<evidence type="ECO:0000256" key="9">
    <source>
        <dbReference type="ARBA" id="ARBA00051408"/>
    </source>
</evidence>
<dbReference type="InterPro" id="IPR001753">
    <property type="entry name" value="Enoyl-CoA_hydra/iso"/>
</dbReference>
<dbReference type="UniPathway" id="UPA00659"/>
<evidence type="ECO:0000256" key="6">
    <source>
        <dbReference type="ARBA" id="ARBA00023098"/>
    </source>
</evidence>
<evidence type="ECO:0000256" key="8">
    <source>
        <dbReference type="ARBA" id="ARBA00023235"/>
    </source>
</evidence>
<dbReference type="Gene3D" id="1.10.12.10">
    <property type="entry name" value="Lyase 2-enoyl-coa Hydratase, Chain A, domain 2"/>
    <property type="match status" value="1"/>
</dbReference>
<evidence type="ECO:0000256" key="2">
    <source>
        <dbReference type="ARBA" id="ARBA00005005"/>
    </source>
</evidence>
<protein>
    <recommendedName>
        <fullName evidence="12">Delta(3,5)-Delta(2,4)-dienoyl-CoA isomerase, mitochondrial</fullName>
    </recommendedName>
</protein>
<gene>
    <name evidence="13" type="ORF">HZH66_009783</name>
</gene>
<dbReference type="SUPFAM" id="SSF52096">
    <property type="entry name" value="ClpP/crotonase"/>
    <property type="match status" value="1"/>
</dbReference>
<comment type="caution">
    <text evidence="13">The sequence shown here is derived from an EMBL/GenBank/DDBJ whole genome shotgun (WGS) entry which is preliminary data.</text>
</comment>
<evidence type="ECO:0000256" key="11">
    <source>
        <dbReference type="ARBA" id="ARBA00055786"/>
    </source>
</evidence>
<reference evidence="13" key="1">
    <citation type="journal article" date="2020" name="G3 (Bethesda)">
        <title>High-Quality Assemblies for Three Invasive Social Wasps from the &lt;i&gt;Vespula&lt;/i&gt; Genus.</title>
        <authorList>
            <person name="Harrop T.W.R."/>
            <person name="Guhlin J."/>
            <person name="McLaughlin G.M."/>
            <person name="Permina E."/>
            <person name="Stockwell P."/>
            <person name="Gilligan J."/>
            <person name="Le Lec M.F."/>
            <person name="Gruber M.A.M."/>
            <person name="Quinn O."/>
            <person name="Lovegrove M."/>
            <person name="Duncan E.J."/>
            <person name="Remnant E.J."/>
            <person name="Van Eeckhoven J."/>
            <person name="Graham B."/>
            <person name="Knapp R.A."/>
            <person name="Langford K.W."/>
            <person name="Kronenberg Z."/>
            <person name="Press M.O."/>
            <person name="Eacker S.M."/>
            <person name="Wilson-Rankin E.E."/>
            <person name="Purcell J."/>
            <person name="Lester P.J."/>
            <person name="Dearden P.K."/>
        </authorList>
    </citation>
    <scope>NUCLEOTIDE SEQUENCE</scope>
    <source>
        <strain evidence="13">Marl-1</strain>
    </source>
</reference>
<dbReference type="InterPro" id="IPR029045">
    <property type="entry name" value="ClpP/crotonase-like_dom_sf"/>
</dbReference>
<comment type="catalytic activity">
    <reaction evidence="9">
        <text>(3E,5Z)-octadienoyl-CoA = (2E,4E)-octadienoyl-CoA</text>
        <dbReference type="Rhea" id="RHEA:45244"/>
        <dbReference type="ChEBI" id="CHEBI:62243"/>
        <dbReference type="ChEBI" id="CHEBI:85108"/>
    </reaction>
</comment>
<dbReference type="EMBL" id="JACSEA010000010">
    <property type="protein sequence ID" value="KAF7391303.1"/>
    <property type="molecule type" value="Genomic_DNA"/>
</dbReference>
<dbReference type="GO" id="GO:0051750">
    <property type="term" value="F:delta(3,5)-delta(2,4)-dienoyl-CoA isomerase activity"/>
    <property type="evidence" value="ECO:0007669"/>
    <property type="project" value="TreeGrafter"/>
</dbReference>
<evidence type="ECO:0000256" key="12">
    <source>
        <dbReference type="ARBA" id="ARBA00071021"/>
    </source>
</evidence>
<accession>A0A834JLY9</accession>
<dbReference type="InterPro" id="IPR014748">
    <property type="entry name" value="Enoyl-CoA_hydra_C"/>
</dbReference>
<dbReference type="AlphaFoldDB" id="A0A834JLY9"/>
<dbReference type="Proteomes" id="UP000614350">
    <property type="component" value="Unassembled WGS sequence"/>
</dbReference>
<keyword evidence="14" id="KW-1185">Reference proteome</keyword>
<comment type="subcellular location">
    <subcellularLocation>
        <location evidence="1">Peroxisome</location>
    </subcellularLocation>
</comment>
<evidence type="ECO:0000256" key="4">
    <source>
        <dbReference type="ARBA" id="ARBA00022832"/>
    </source>
</evidence>
<keyword evidence="8" id="KW-0413">Isomerase</keyword>
<keyword evidence="5" id="KW-0007">Acetylation</keyword>
<proteinExistence type="inferred from homology"/>
<dbReference type="InterPro" id="IPR045002">
    <property type="entry name" value="Ech1-like"/>
</dbReference>
<comment type="pathway">
    <text evidence="2">Lipid metabolism; fatty acid beta-oxidation.</text>
</comment>
<evidence type="ECO:0000256" key="10">
    <source>
        <dbReference type="ARBA" id="ARBA00052809"/>
    </source>
</evidence>
<sequence>MFRSIFIKPAFNVIKKHFGTSVVLKNNTMKSIKYETLSVSVPKPFVCMVQLNRPEKRNAMNGKMWEEIKQCFDDLSVEPDCRVIILSAIGKMFCVGLDLQDNLDIFQKLSEHEDVARKCKILESVIRKYQNSMTSIEKCAKPVIAAVHSACIGSGVDMICAADIRYCSSDAWFQIKEVDIGMAADVGTLQRFPKIIGSDSLVRELVYTARKFPATEALQCGFVNCVFDSQESLLDKSIELAEEIASKSPVAVQSSKLSLVYSRDHSVEEGLEHIAMHNKTMLQSEDFINAATSQATRGDPPVFSKL</sequence>
<evidence type="ECO:0000313" key="13">
    <source>
        <dbReference type="EMBL" id="KAF7391303.1"/>
    </source>
</evidence>
<dbReference type="Gene3D" id="3.90.226.10">
    <property type="entry name" value="2-enoyl-CoA Hydratase, Chain A, domain 1"/>
    <property type="match status" value="1"/>
</dbReference>
<evidence type="ECO:0000256" key="1">
    <source>
        <dbReference type="ARBA" id="ARBA00004275"/>
    </source>
</evidence>
<dbReference type="GO" id="GO:0006635">
    <property type="term" value="P:fatty acid beta-oxidation"/>
    <property type="evidence" value="ECO:0007669"/>
    <property type="project" value="UniProtKB-UniPathway"/>
</dbReference>
<evidence type="ECO:0000256" key="3">
    <source>
        <dbReference type="ARBA" id="ARBA00005254"/>
    </source>
</evidence>
<organism evidence="13 14">
    <name type="scientific">Vespula vulgaris</name>
    <name type="common">Yellow jacket</name>
    <name type="synonym">Wasp</name>
    <dbReference type="NCBI Taxonomy" id="7454"/>
    <lineage>
        <taxon>Eukaryota</taxon>
        <taxon>Metazoa</taxon>
        <taxon>Ecdysozoa</taxon>
        <taxon>Arthropoda</taxon>
        <taxon>Hexapoda</taxon>
        <taxon>Insecta</taxon>
        <taxon>Pterygota</taxon>
        <taxon>Neoptera</taxon>
        <taxon>Endopterygota</taxon>
        <taxon>Hymenoptera</taxon>
        <taxon>Apocrita</taxon>
        <taxon>Aculeata</taxon>
        <taxon>Vespoidea</taxon>
        <taxon>Vespidae</taxon>
        <taxon>Vespinae</taxon>
        <taxon>Vespula</taxon>
    </lineage>
</organism>
<keyword evidence="4" id="KW-0276">Fatty acid metabolism</keyword>
<evidence type="ECO:0000256" key="5">
    <source>
        <dbReference type="ARBA" id="ARBA00022990"/>
    </source>
</evidence>
<evidence type="ECO:0000313" key="14">
    <source>
        <dbReference type="Proteomes" id="UP000614350"/>
    </source>
</evidence>
<comment type="catalytic activity">
    <reaction evidence="10">
        <text>(3E,5Z,8Z,11Z,14Z)-eicosapentaenoyl-CoA = (2E,4E,8Z,11Z,14Z)-eicosapentaenoyl-CoA</text>
        <dbReference type="Rhea" id="RHEA:45224"/>
        <dbReference type="ChEBI" id="CHEBI:85090"/>
        <dbReference type="ChEBI" id="CHEBI:85091"/>
    </reaction>
</comment>
<dbReference type="GO" id="GO:0005777">
    <property type="term" value="C:peroxisome"/>
    <property type="evidence" value="ECO:0007669"/>
    <property type="project" value="UniProtKB-SubCell"/>
</dbReference>
<evidence type="ECO:0000256" key="7">
    <source>
        <dbReference type="ARBA" id="ARBA00023140"/>
    </source>
</evidence>
<name>A0A834JLY9_VESVU</name>
<comment type="function">
    <text evidence="11">Isomerization of 3-trans,5-cis-dienoyl-CoA to 2-trans,4-trans-dienoyl-CoA.</text>
</comment>
<keyword evidence="7" id="KW-0576">Peroxisome</keyword>
<dbReference type="PANTHER" id="PTHR43149:SF1">
    <property type="entry name" value="DELTA(3,5)-DELTA(2,4)-DIENOYL-COA ISOMERASE, MITOCHONDRIAL"/>
    <property type="match status" value="1"/>
</dbReference>
<dbReference type="PANTHER" id="PTHR43149">
    <property type="entry name" value="ENOYL-COA HYDRATASE"/>
    <property type="match status" value="1"/>
</dbReference>
<dbReference type="CDD" id="cd06558">
    <property type="entry name" value="crotonase-like"/>
    <property type="match status" value="1"/>
</dbReference>